<feature type="transmembrane region" description="Helical" evidence="5">
    <location>
        <begin position="70"/>
        <end position="90"/>
    </location>
</feature>
<sequence length="117" mass="11855">MFIALVIVTALLALIAVNSGVMKLRKNEQVVTTIHGTVGVPMTALPVLAALEIAGAVGIVAGLWNAPLGIAAAGGLTAYFVGAVIGHLRVRDTRGVAMPLVPLALSIAVLVLRIVTA</sequence>
<evidence type="ECO:0000256" key="4">
    <source>
        <dbReference type="ARBA" id="ARBA00023136"/>
    </source>
</evidence>
<keyword evidence="3 5" id="KW-1133">Transmembrane helix</keyword>
<feature type="transmembrane region" description="Helical" evidence="5">
    <location>
        <begin position="43"/>
        <end position="63"/>
    </location>
</feature>
<protein>
    <submittedName>
        <fullName evidence="6">Membrane protein YphA (DoxX/SURF4 family)</fullName>
    </submittedName>
</protein>
<feature type="transmembrane region" description="Helical" evidence="5">
    <location>
        <begin position="96"/>
        <end position="115"/>
    </location>
</feature>
<gene>
    <name evidence="6" type="ORF">JOE61_000919</name>
</gene>
<evidence type="ECO:0000256" key="2">
    <source>
        <dbReference type="ARBA" id="ARBA00022692"/>
    </source>
</evidence>
<keyword evidence="2 5" id="KW-0812">Transmembrane</keyword>
<comment type="caution">
    <text evidence="6">The sequence shown here is derived from an EMBL/GenBank/DDBJ whole genome shotgun (WGS) entry which is preliminary data.</text>
</comment>
<keyword evidence="7" id="KW-1185">Reference proteome</keyword>
<dbReference type="RefSeq" id="WP_204797145.1">
    <property type="nucleotide sequence ID" value="NZ_JACDTV010000003.1"/>
</dbReference>
<evidence type="ECO:0000256" key="3">
    <source>
        <dbReference type="ARBA" id="ARBA00022989"/>
    </source>
</evidence>
<dbReference type="InterPro" id="IPR032808">
    <property type="entry name" value="DoxX"/>
</dbReference>
<accession>A0ABS2M7E4</accession>
<organism evidence="6 7">
    <name type="scientific">Nocardioides salarius</name>
    <dbReference type="NCBI Taxonomy" id="374513"/>
    <lineage>
        <taxon>Bacteria</taxon>
        <taxon>Bacillati</taxon>
        <taxon>Actinomycetota</taxon>
        <taxon>Actinomycetes</taxon>
        <taxon>Propionibacteriales</taxon>
        <taxon>Nocardioidaceae</taxon>
        <taxon>Nocardioides</taxon>
    </lineage>
</organism>
<comment type="subcellular location">
    <subcellularLocation>
        <location evidence="1">Membrane</location>
        <topology evidence="1">Multi-pass membrane protein</topology>
    </subcellularLocation>
</comment>
<evidence type="ECO:0000256" key="1">
    <source>
        <dbReference type="ARBA" id="ARBA00004141"/>
    </source>
</evidence>
<reference evidence="6 7" key="1">
    <citation type="submission" date="2021-01" db="EMBL/GenBank/DDBJ databases">
        <title>Sequencing the genomes of 1000 actinobacteria strains.</title>
        <authorList>
            <person name="Klenk H.-P."/>
        </authorList>
    </citation>
    <scope>NUCLEOTIDE SEQUENCE [LARGE SCALE GENOMIC DNA]</scope>
    <source>
        <strain evidence="6 7">DSM 18239</strain>
    </source>
</reference>
<dbReference type="Proteomes" id="UP000732378">
    <property type="component" value="Unassembled WGS sequence"/>
</dbReference>
<keyword evidence="4 5" id="KW-0472">Membrane</keyword>
<dbReference type="EMBL" id="JAFBBZ010000001">
    <property type="protein sequence ID" value="MBM7507105.1"/>
    <property type="molecule type" value="Genomic_DNA"/>
</dbReference>
<dbReference type="Pfam" id="PF13564">
    <property type="entry name" value="DoxX_2"/>
    <property type="match status" value="1"/>
</dbReference>
<evidence type="ECO:0000313" key="6">
    <source>
        <dbReference type="EMBL" id="MBM7507105.1"/>
    </source>
</evidence>
<evidence type="ECO:0000256" key="5">
    <source>
        <dbReference type="SAM" id="Phobius"/>
    </source>
</evidence>
<evidence type="ECO:0000313" key="7">
    <source>
        <dbReference type="Proteomes" id="UP000732378"/>
    </source>
</evidence>
<proteinExistence type="predicted"/>
<name>A0ABS2M7E4_9ACTN</name>